<keyword evidence="3" id="KW-1185">Reference proteome</keyword>
<proteinExistence type="predicted"/>
<name>A0A0D2A4B8_9PEZI</name>
<dbReference type="GeneID" id="27314789"/>
<dbReference type="RefSeq" id="XP_016211497.1">
    <property type="nucleotide sequence ID" value="XM_016360511.1"/>
</dbReference>
<keyword evidence="1" id="KW-0812">Transmembrane</keyword>
<dbReference type="VEuPathDB" id="FungiDB:PV09_06816"/>
<evidence type="ECO:0000313" key="3">
    <source>
        <dbReference type="Proteomes" id="UP000053259"/>
    </source>
</evidence>
<reference evidence="2 3" key="1">
    <citation type="submission" date="2015-01" db="EMBL/GenBank/DDBJ databases">
        <title>The Genome Sequence of Ochroconis gallopava CBS43764.</title>
        <authorList>
            <consortium name="The Broad Institute Genomics Platform"/>
            <person name="Cuomo C."/>
            <person name="de Hoog S."/>
            <person name="Gorbushina A."/>
            <person name="Stielow B."/>
            <person name="Teixiera M."/>
            <person name="Abouelleil A."/>
            <person name="Chapman S.B."/>
            <person name="Priest M."/>
            <person name="Young S.K."/>
            <person name="Wortman J."/>
            <person name="Nusbaum C."/>
            <person name="Birren B."/>
        </authorList>
    </citation>
    <scope>NUCLEOTIDE SEQUENCE [LARGE SCALE GENOMIC DNA]</scope>
    <source>
        <strain evidence="2 3">CBS 43764</strain>
    </source>
</reference>
<dbReference type="Proteomes" id="UP000053259">
    <property type="component" value="Unassembled WGS sequence"/>
</dbReference>
<keyword evidence="1" id="KW-1133">Transmembrane helix</keyword>
<accession>A0A0D2A4B8</accession>
<dbReference type="HOGENOM" id="CLU_173507_0_0_1"/>
<dbReference type="InParanoid" id="A0A0D2A4B8"/>
<dbReference type="AlphaFoldDB" id="A0A0D2A4B8"/>
<evidence type="ECO:0000256" key="1">
    <source>
        <dbReference type="SAM" id="Phobius"/>
    </source>
</evidence>
<evidence type="ECO:0000313" key="2">
    <source>
        <dbReference type="EMBL" id="KIW01628.1"/>
    </source>
</evidence>
<gene>
    <name evidence="2" type="ORF">PV09_06816</name>
</gene>
<keyword evidence="1" id="KW-0472">Membrane</keyword>
<organism evidence="2 3">
    <name type="scientific">Verruconis gallopava</name>
    <dbReference type="NCBI Taxonomy" id="253628"/>
    <lineage>
        <taxon>Eukaryota</taxon>
        <taxon>Fungi</taxon>
        <taxon>Dikarya</taxon>
        <taxon>Ascomycota</taxon>
        <taxon>Pezizomycotina</taxon>
        <taxon>Dothideomycetes</taxon>
        <taxon>Pleosporomycetidae</taxon>
        <taxon>Venturiales</taxon>
        <taxon>Sympoventuriaceae</taxon>
        <taxon>Verruconis</taxon>
    </lineage>
</organism>
<evidence type="ECO:0008006" key="4">
    <source>
        <dbReference type="Google" id="ProtNLM"/>
    </source>
</evidence>
<dbReference type="EMBL" id="KN847553">
    <property type="protein sequence ID" value="KIW01628.1"/>
    <property type="molecule type" value="Genomic_DNA"/>
</dbReference>
<dbReference type="Pfam" id="PF10281">
    <property type="entry name" value="Ish1"/>
    <property type="match status" value="1"/>
</dbReference>
<dbReference type="OrthoDB" id="5341873at2759"/>
<feature type="transmembrane region" description="Helical" evidence="1">
    <location>
        <begin position="12"/>
        <end position="31"/>
    </location>
</feature>
<sequence length="86" mass="9777">MPTPLDRALQSKSAFFGFAGIITAVAAWSIWGTESMFPKEPDPKGDPETWSLEELRRWLNNRRLLPSSSATREELLQRVKNNMRSG</sequence>
<protein>
    <recommendedName>
        <fullName evidence="4">STE24 endopeptidase</fullName>
    </recommendedName>
</protein>
<dbReference type="InterPro" id="IPR018803">
    <property type="entry name" value="Ish1/Msc1-like"/>
</dbReference>